<reference evidence="1 2" key="1">
    <citation type="submission" date="2020-01" db="EMBL/GenBank/DDBJ databases">
        <title>Spongiivirga citrea KCTC 32990T.</title>
        <authorList>
            <person name="Wang G."/>
        </authorList>
    </citation>
    <scope>NUCLEOTIDE SEQUENCE [LARGE SCALE GENOMIC DNA]</scope>
    <source>
        <strain evidence="1 2">KCTC 32990</strain>
    </source>
</reference>
<dbReference type="Pfam" id="PF13585">
    <property type="entry name" value="CHU_C"/>
    <property type="match status" value="1"/>
</dbReference>
<dbReference type="EMBL" id="JAABOQ010000003">
    <property type="protein sequence ID" value="NER17431.1"/>
    <property type="molecule type" value="Genomic_DNA"/>
</dbReference>
<dbReference type="InterPro" id="IPR026341">
    <property type="entry name" value="T9SS_type_B"/>
</dbReference>
<dbReference type="InterPro" id="IPR047589">
    <property type="entry name" value="DUF11_rpt"/>
</dbReference>
<keyword evidence="2" id="KW-1185">Reference proteome</keyword>
<dbReference type="RefSeq" id="WP_164031900.1">
    <property type="nucleotide sequence ID" value="NZ_JAABOQ010000003.1"/>
</dbReference>
<dbReference type="Pfam" id="PF13573">
    <property type="entry name" value="SprB"/>
    <property type="match status" value="9"/>
</dbReference>
<protein>
    <submittedName>
        <fullName evidence="1">T9SS type B sorting domain-containing protein</fullName>
    </submittedName>
</protein>
<accession>A0A6M0CHU0</accession>
<proteinExistence type="predicted"/>
<comment type="caution">
    <text evidence="1">The sequence shown here is derived from an EMBL/GenBank/DDBJ whole genome shotgun (WGS) entry which is preliminary data.</text>
</comment>
<gene>
    <name evidence="1" type="ORF">GWK10_09425</name>
</gene>
<dbReference type="Proteomes" id="UP000474296">
    <property type="component" value="Unassembled WGS sequence"/>
</dbReference>
<dbReference type="NCBIfam" id="TIGR01451">
    <property type="entry name" value="B_ant_repeat"/>
    <property type="match status" value="1"/>
</dbReference>
<sequence length="6088" mass="639220">MIGQLLKIMLGLARIKPLLVVFLLTLFYSTTSIAQVANPFDVRYTTSVQGDYAKIANNILSASDPGFTNVVRDVNGNFFFAPAGGLDPNDDFNWASEWRFNRFGNLRFVDNFFNDSENMQYIDIDGTVDEDGDGNDDTFSSSSADLNLDQCQTIQFAGLYWSAILRDGDRAANTDYNQIKVRYPGDATYRDITADEIIFDTPNFGNAQGNFITDPYACFKDVTADIQALGIGKSGTYTVANINASLGSPAGGGASGGWTLVVVYQDVTQTNKNITVFDGFAGINNTIGGEVDFAISGFETIPTGPVRARIGVATLEGDLNLGGDQLRFRADDAPTTGGDDGEGFYRLSDAVNPATNFFNSNISEDGAYNTTRSPASLNTLGFDSDLFTVDNPSNNRIGNRETGVTLRLDTDRDSYFVFHTAFAIEIIEPQIQLIKESQDALGNNINNTDVGLGQQIFYNLAFQNLGNDSATNYVITDNLPINTIFDPATAIITSNPPGLIGPSTDGTTDLIEWTYDDISRQIIFNVDESLVTTGGAQYEINFQVQVVPDCFTIVDACNNVIQNTAFSSYQGVISGNTITDDPSFNSIDACNFGISGSTNFLTDLDDCNQSRVEILCDQELTLTASTGYTTYTWFLNGNQVGTGPQITVTQPGTYTIDKTLPDPCIDVTETIVVEFFDGGVPNPVLDVADDVRVCPNNGIQTAEIYLCGANASRFIPTNLNNVDSIEWQQLDETTCTAPDPDFDCPQLACPTEWNTISTANQFTAQDAGQYRLIVTYDGGCFRIFYFDVFKNEFDPMVTSQDIECNDPGNITVTNVSSDYEFSLQRQGDAQGPFQPSNSFDITQAGDYTVFVRQIDPTGTLDVTNLCNYTLDDIIIQDRDIDIDIITTDAACDDTRGSIRVQTNNVSPQYYYTLLSGASTVASSGPVATNDYTFNDVNPGTYDVRVQTDRGCDITEPATIDVTSDLALTAVVSQNVTCREGNIQVNATGGQTPYSYAIWSFNGTPLYADAASIPLGAWQTSVIFDISRDGSLNPYEMGPGSYEFIVSDRNNCTSISNEVNIIFEQTATYTITHTDITCTTNDGTITFNLDSGSSLNGYQVSFSIDNGVTFQSSGTFTGLSAGTYQAIFRLRKGGSECDSDPFEVVIDNPTPLTLAAEIQDDYTCLQQGSITVTGGTATGGTAPYEYSIDGTTFQSSPTFANLTDGTYSITVRDALGCEVTSNAIIIDPLNEPTDLEFTASTPTCPAVTADVTVSVPATGNGNPPFAYTIVAPAGATGNTTGATTGIFTSLAPDTYTFEVTDDKGCTYREDFIVNPITPIDVVGALDSNTTCATDSDGEITFTISGFTTDYAYEVRDAANNLEQNNATETGNTISLTGLPADTYTITVTDNVTNCTDTASVVVQVAPPLSVVATLVQPTCSAQGTVDVAPAGGWGGYSFELTGPAGFTPVTQTSTIFTGLTINGNYTVTVTDVNGCTAQDTFTLTPPDIPTLAIVPNSPCYTIANGLNITATASGGDGNYRYRINSGPWTAVTSSNNIFTGLVPGTFVIDVIDGNDCTAQETLTVNPELTVTASAPTITACGTTSLVTFSGAGGDGNYVFALVGDGVTPTNGDFSAATTTTATAPGNYDVYVRDRGGNLPTGGTEPDDFCEAQFDLVINQDPPINIDPLTKVDVTCNGDSSGSITAPGVTGGDAPYEYQLEIIDSSNAVLSIEVPYQTTTTFNNLAANNAGEQYQVRVRDNNNCEETATIIILEPDTLDASLAITQDYTCAQLGQITVTPVLTTGSGSFEYRIDGGAWGTTTTFIDLDDGTYTVDIRDTADTDCFITRTITIDPLPTPPTLTPAVAYNCDGSGNITISPTAIAPDVYEYQLEDTAGTVLIDYTTQTTNNVFNNVAVGNYIIRVNYGAGIATLGASCNLTIPVSVDAGNTFTAAITAFTNITCNPPGNDGSITIQAENFGPGGFEYSLDNFTTILGTSTSTAPIVIATNLTSQNYTVSVRDVDNAALATPLAGCAIDLPQTISQPDPVTIIASVTAPNTCLTDATITAVASDGTGPYTYQLENGAGAVFGGLDFATNGNNDTFPNLAAGTYRVRVRDANNCEEVSANVVVDPDPSFTAAVATPNDCYTTAGGGVILTVTTTDGAIPSVPPYTYSLNGAPAVASNTFTVNPGTYTVVVTDSYGCTATTNTIIIDPELSVSATAPDVSTCAVLGTDTIDFTISAVGGDTNYEYAVALVTDPVPADGAFTAGSTQTVTTETTAGPWVYRVYVRDNNAPDPGTIGVDYCQATFDVTVNQDPPLILNTDKTDVDCAGDSTGSVFVIAPGPSGGSGPYEYQLESPAGTVFSGLDFATNGTNTTFNNLPQGTYTVVIRDADGCTTTSVETVVEPVGLSLTASASDYTCAAEAQITIDAVGGGSGTYQFSIDGVANWQPAAGTATVPYTFAELLTDATYTVRVRDFNAPDCDFSVNVTVDPLPAEPTFTQTVVYNCDGSGNITVLPTAIAPDVYEYQLEDNTGTIITAPVTYDYATQGTNNVLANVPVGSYQIRINYGAGVAALGTSCDVTIPLVVEPGNEFRASFSNLTNVECFGESTGDIEIIAENFGSGGYQISTDNGTTFSGAITTSPVTISSVFGGGFAAGTYNIVVRDFDDYNPGPSTFNCEVNFPITITQPPILEALTVDINSIDTCIEDADITANAQGGTPPYSYQLEQAVPAGTVVDAFQTSPNFFGLNGVIRDYIIRVRDTNGCEDTVPVTIAPPVDVAFSAAAVDACYSGNNDAQIAITITNGNGGFQYRVNDGGAGNPWLTPSPAGPSGSGPYDGVGANPPPFVFTLDNLPAGTFVIEVKDQYGCEATPTQTVVINPQITALATLVKAETCSVPQAAQIDLAVNGGTGPYTFQISTDGGTTFNPYGAGTFPFDAPITGVVTSYIFRVIDSTNPTACTVDSNPIVVVPAQNPQFTVTPNTVLCNGDSTGVLDIDIDTNFGIAPYSIEVFEDTGGGVPGTSFGTQTTNLFADDYVVRVTDANGCFADELASITEPNAITFSNNVVPITCTPGGGGAVTTNGEVQIRTVAGGTAPYTYYITGNNGYSDTFVAATAGIDHDFDILNFGVYRVIIEDANGCFSDAVDIVASPPDDLDIDVSTATANCALGGTAIVSINPTPPSGNPVSGGPFFFAIYENPLPPFPNAIYQPADNPGVDPYTSTFTGLIPGVTYTFVVYDSVTECYYFEEATAPIDSPSNMNPVVDDVANVSCTGAGDGNVSFTLTNYDVGATDIEYQIFTSQSNTAVGGITSVPVNPPAPGTGLDIDNAGALPPGIYYILFREIGGAFDQCTVASPNFTIVESLRTVEVIADSPANATCNPVGIITAQGRFGTPPYTYQFLLATDPPPTATDAGWISNSSATGLAGGNYVVYVRDDFGCVASDPITVNTDPLATWAVTLDNNCGITEGNFAAIIELTNPATAIGPFSIELNGGPRQTFVLNGANQFQVTNLTSGAYNYILYDGNGCPTPGSLTIQPPLQFNASLTDLLTCIPTDAEITVSNLAGSGLANYTYEVFDSGGGTVIASTPVPSDPFTLNVSAADTYTVTITDNNAFEADGTTPCERSIDVVVPAAVDPILNVANFSNVTCNGADDGTIIVNVPDNGQAPYTFTIIADSPVGSSGLAFPYAPSTANNLSATFTALPGATGAGITYTIRVEGQNSCFDTATQTIIQPDAVAGLVATPTQFVCAVGTGNSFTNALVDASGVTGGTVATPGAYTYQFYDDNGTPAVPGDDILLQSGLGTQYIETDTAGRGFRVVAIDDNGCTVEAFAVINPYIQVTDPGVTINTAVTCNNNDGDVTITFTQNPIAPPAANVRYSVVGTDNVFSSVNQASNNFTGLPQGNFDVTISIFDPIANIPTGCEVQTSFELVDPDNVEVAADIDDVVCIGTDGAVRLTVSDPVNAYAGGFDYQIFDTQGTIATGDDTPVLGPVNSPTAGPTANIPLPEGQYRVTITQTASPFCATETTFAIAGPPAAITATLDTEDITCNPTNNGIVQAINVAGGWGGYEYQLEDGVGGILVDYTTNGTNPRFTGLAAGDYIIRIRDSRGCEEPFGPVTLSDPVPLAADLQINQQNCTNNEGILQVFNIVGGQPGLGNETFQLQIETPLGSGTFVDLRAPQTNDTFSNLGDGNYRVVVTDQWGCAINTPERRIFDEIVPQAQVVKLIDCDATDPGGQITITAAGGTGAYTYAITAGPVINTTGDATGIYTGLTAAGTYTFTITDAGGTGCFKTIDQELLPPIVPTVNIDDTDPVTCNGDNDGTITVSAPDNGIGPYTFVITGDGGAGSGLTFPYASNPVQDTPLSATFINLPGSAVGITYTIEVTAANSCTATNTATITEPAVINGITTDVTQFACTSGNNLNNATIAVTGAVGGSSNYVRYEFIYDNGTPAPGDDITQDGSATLFTVSNPAGGDVTINVYDDNGCQGTTTETIIPFIEIVAPTVNITTPVTCANDDAVVEIGVTINNPGPNTPDLTYQVVGDNNGYNVSQNETTATSTFTGVGFDITTGVTNYTITVTNNVTGCFVQTTFQITNPNTFDIAVATTPVICLGDSNGSATFTFTDPIGGYAGVYNWAVFDTNGTPANLADDIAGPTGTSASPTTGTVLASGQYRVVVTQVGVPTCEQTELFNIAEPPAGISGDRDVTQLTCNGNDGIIEIRDLIGGYGGYLYYISTTPNPDPTNPANYTSNIRETGLPVGTYEIWVIDSMGCFEQLANAVLVDPTPLAADLVLTQPNCTGQEGEIQVTNITGGQPGVGNETFQLQIENPAGSGTFVNFRAAQTSDTFSNLGGGTYQVVVSDQWDCSVTTASIIIYDEIIPAVTVVKPITCTAPVGGEITVTQTGGSGTFNYEVLLPDLSTQSNATGVFANLTLPGTYTFTITDTDAQVTAAGLTQCSKTISQNLAAPINPALDPAIVVNVTCNGLTDGTITAVLQASTANDGPYTYELYQLDAFNAPILPAFRAAQGDPRFTGLPAGNYQVRAISAKGCDATRNETVGEPTPLIIDASAPAFTCTLDNVFGSTILTVSILNDPLAGTPSGTGPYLYSIDNVNYQTSNTFTIIDTGVDQTITAYVRDANSCPQQFDVDLDPINKFTVAIGQTQEINCARPEQIQISVTETIADANPGTYTYELLPIGNPNGTQTATTATTADYDLTAVGTYNFRVTDTSTGCFVDTPYTIAPFDFIEARAFDPTQVCFGDTNGTVQLEVTGYTGDYRYELLDQTNTVIVNGTGNTGTNPLTVSNLPGGVYSIRVIETLPPVPPGTDNCDALTGTFRIIEPSSLTAVNLTVTRNLTCDPGSDALITAVGSGGYGGYEYQFDEITALGGTVVTNLQAFDPNGTVGPLAAGFYRVTTRDDGGCTAVDELEIVTPLPLAVTAVGSALLCNGDLNGTVSATPVTPVNEDPNNPGTFFPVNYVLNVYEDATSTNILSTSTTQTSPDFTNLPAGFYTVTVNDALNCGTESNRVEVVQPDEVAIQAFITRPLSCTQDAEITVSATGGSGTGYQYRISAPAAFVTPFTTTTTYDLPVGDYQFEAIDSNTCLSVPSAVVSIMPIPDLVLDVDRGAAFVNCFNDNSAIISATATGSLGNYMYTLVSVGTDAVGTNVNIGPQPEGLFRDLYAGTYDITVMSEDCPPVTDRVTIINPPELLAQAVATAVSCPGEDDGTITITYTGGTERVLFSISPNLDRFDDQATFTDLEPGIYDIIVSDGFGCPITLQAEVIEPAPIDVNVIDVQQEICGGDDDGFIEVGITGGTRPYRVSITGPAGPFIAVDDTGIPDTDPVPYTFVDLSGDRTYTILVLDANDCEATVSETLLPPTDISAVAALAYNCDANTYNIGVTLNNPQFRPTTNYTLTGNGLNITVADGNFTDIPPGDDYVIEVVEGNSGCNFFIRDIDLLSYEPVEVEAEQSGIDQFVVQGSGGRAPYQYNVNGGDFTTNNVFTVLDTGVYTVTIRDANGCEAQTMIEFEYVDIFVPNYFSPNGDGIADYWYPERLEFFPNAIVEIYDRYARLLIRYEGNQLGWDGNYENKPLPSGDYWYVVKLNDGRTSDLKGHFTLYR</sequence>
<dbReference type="NCBIfam" id="TIGR04131">
    <property type="entry name" value="Bac_Flav_CTERM"/>
    <property type="match status" value="1"/>
</dbReference>
<evidence type="ECO:0000313" key="2">
    <source>
        <dbReference type="Proteomes" id="UP000474296"/>
    </source>
</evidence>
<dbReference type="InterPro" id="IPR025667">
    <property type="entry name" value="SprB_repeat"/>
</dbReference>
<name>A0A6M0CHU0_9FLAO</name>
<organism evidence="1 2">
    <name type="scientific">Spongiivirga citrea</name>
    <dbReference type="NCBI Taxonomy" id="1481457"/>
    <lineage>
        <taxon>Bacteria</taxon>
        <taxon>Pseudomonadati</taxon>
        <taxon>Bacteroidota</taxon>
        <taxon>Flavobacteriia</taxon>
        <taxon>Flavobacteriales</taxon>
        <taxon>Flavobacteriaceae</taxon>
        <taxon>Spongiivirga</taxon>
    </lineage>
</organism>
<evidence type="ECO:0000313" key="1">
    <source>
        <dbReference type="EMBL" id="NER17431.1"/>
    </source>
</evidence>